<dbReference type="OMA" id="KRAYGAP"/>
<dbReference type="AlphaFoldDB" id="A0A0E9NI28"/>
<keyword evidence="3" id="KW-0812">Transmembrane</keyword>
<reference evidence="7 8" key="2">
    <citation type="journal article" date="2014" name="J. Gen. Appl. Microbiol.">
        <title>The early diverging ascomycetous budding yeast Saitoella complicata has three histone deacetylases belonging to the Clr6, Hos2, and Rpd3 lineages.</title>
        <authorList>
            <person name="Nishida H."/>
            <person name="Matsumoto T."/>
            <person name="Kondo S."/>
            <person name="Hamamoto M."/>
            <person name="Yoshikawa H."/>
        </authorList>
    </citation>
    <scope>NUCLEOTIDE SEQUENCE [LARGE SCALE GENOMIC DNA]</scope>
    <source>
        <strain evidence="7 8">NRRL Y-17804</strain>
    </source>
</reference>
<dbReference type="InterPro" id="IPR011989">
    <property type="entry name" value="ARM-like"/>
</dbReference>
<evidence type="ECO:0000256" key="1">
    <source>
        <dbReference type="ARBA" id="ARBA00005724"/>
    </source>
</evidence>
<accession>A0A0E9NI28</accession>
<comment type="similarity">
    <text evidence="1">Belongs to the Tango6 family.</text>
</comment>
<dbReference type="PANTHER" id="PTHR20959">
    <property type="entry name" value="TRANSPORT AND GOLGI ORGANIZATION PROTEIN 6 FAMILY MEMBER"/>
    <property type="match status" value="1"/>
</dbReference>
<feature type="domain" description="TANGO6 HEAT repeat" evidence="6">
    <location>
        <begin position="251"/>
        <end position="451"/>
    </location>
</feature>
<feature type="region of interest" description="Disordered" evidence="2">
    <location>
        <begin position="552"/>
        <end position="593"/>
    </location>
</feature>
<feature type="compositionally biased region" description="Low complexity" evidence="2">
    <location>
        <begin position="555"/>
        <end position="574"/>
    </location>
</feature>
<keyword evidence="8" id="KW-1185">Reference proteome</keyword>
<feature type="transmembrane region" description="Helical" evidence="3">
    <location>
        <begin position="101"/>
        <end position="122"/>
    </location>
</feature>
<evidence type="ECO:0000313" key="7">
    <source>
        <dbReference type="EMBL" id="GAO49458.1"/>
    </source>
</evidence>
<proteinExistence type="inferred from homology"/>
<dbReference type="InterPro" id="IPR019451">
    <property type="entry name" value="Rtp1_C1"/>
</dbReference>
<comment type="caution">
    <text evidence="7">The sequence shown here is derived from an EMBL/GenBank/DDBJ whole genome shotgun (WGS) entry which is preliminary data.</text>
</comment>
<evidence type="ECO:0000256" key="3">
    <source>
        <dbReference type="SAM" id="Phobius"/>
    </source>
</evidence>
<dbReference type="InterPro" id="IPR057407">
    <property type="entry name" value="HEAT_TANGO6"/>
</dbReference>
<evidence type="ECO:0008006" key="9">
    <source>
        <dbReference type="Google" id="ProtNLM"/>
    </source>
</evidence>
<protein>
    <recommendedName>
        <fullName evidence="9">RNA polymerase II assembly factor Rtp1 C-terminal domain-containing protein</fullName>
    </recommendedName>
</protein>
<feature type="domain" description="RNA polymerase II assembly factor Rtp1 C-terminal" evidence="5">
    <location>
        <begin position="675"/>
        <end position="782"/>
    </location>
</feature>
<evidence type="ECO:0000259" key="4">
    <source>
        <dbReference type="Pfam" id="PF10304"/>
    </source>
</evidence>
<dbReference type="RefSeq" id="XP_019023196.1">
    <property type="nucleotide sequence ID" value="XM_019165464.1"/>
</dbReference>
<reference evidence="7 8" key="3">
    <citation type="journal article" date="2015" name="Genome Announc.">
        <title>Draft Genome Sequence of the Archiascomycetous Yeast Saitoella complicata.</title>
        <authorList>
            <person name="Yamauchi K."/>
            <person name="Kondo S."/>
            <person name="Hamamoto M."/>
            <person name="Takahashi Y."/>
            <person name="Ogura Y."/>
            <person name="Hayashi T."/>
            <person name="Nishida H."/>
        </authorList>
    </citation>
    <scope>NUCLEOTIDE SEQUENCE [LARGE SCALE GENOMIC DNA]</scope>
    <source>
        <strain evidence="7 8">NRRL Y-17804</strain>
    </source>
</reference>
<dbReference type="InterPro" id="IPR019414">
    <property type="entry name" value="Rtp1_C2"/>
</dbReference>
<dbReference type="OrthoDB" id="39591at2759"/>
<evidence type="ECO:0000313" key="8">
    <source>
        <dbReference type="Proteomes" id="UP000033140"/>
    </source>
</evidence>
<feature type="domain" description="RNA polymerase II assembly factor Rtp1 C-terminal" evidence="4">
    <location>
        <begin position="882"/>
        <end position="913"/>
    </location>
</feature>
<name>A0A0E9NI28_SAICN</name>
<dbReference type="Pfam" id="PF10304">
    <property type="entry name" value="RTP1_C2"/>
    <property type="match status" value="1"/>
</dbReference>
<dbReference type="InterPro" id="IPR039600">
    <property type="entry name" value="TANGO6/Rtp1"/>
</dbReference>
<dbReference type="PANTHER" id="PTHR20959:SF1">
    <property type="entry name" value="TRANSPORT AND GOLGI ORGANIZATION PROTEIN 6 HOMOLOG"/>
    <property type="match status" value="1"/>
</dbReference>
<keyword evidence="3" id="KW-0472">Membrane</keyword>
<sequence>MAMAVEDNDGRSLSEWIAEASAFLNEAVKPLKETQTLSTSQIRSLVPSSYTARHTDSDLHTITLYALRLLSNIQVASKATPVPSPGAMTLGMRDLTILYKLFDFLIIYCLYPCLTIGVGVSLRKRLNHAFGGKQHAPAIEKGEGKPDILEAILTGILNLQKEGGDVGTLIGVRSKYMLDVLAGCGELAFNPAVSETEKAQWTAKFNEMLESLDAQALITMLTSLLHTQCPTWFRTVLAEKLSMVSVRPRGDGVQSVVSFVLGLRTGEDVSLEKVTRAAKLICAIPKTMSGDDYYGIVCPQLLGMLDLPGDKTPMPRVSAQIIAQLNSTVPEVARRYIIQPVHQPLLAPASEESLRKSISRLTVLVVNPDFVLTEKLIRPVLLPLWGLLLYAYKTNRSTWQEQAQSLILVHVKTTGGAKAIVRLLQNITYVSGPTWEFGPGSEGGINIRPATIQREVGMDEIDGRVEAALDLLKGVETVEGLMSEVLLALLRLWLSAGEESGSSDPVAMVATLRLLQETLDRFGESALKKPRQIIELVKGVLDEFVEKIKASRRQSSPATAAPGLAGLGSIVQGQDSDDEDEDKEGDGQEGDSDTVGLAISLLTAILGESEDLSAEEVRLLGTTKSSLDFISRNYPNPLLAAPALNLKTLIAARTSVSDDVESTLTTEKTSVEKYAEGLQLLQDPLVPVRAHGMQILRDLVDVADPVVDVNAVLSMFTNLVRDEDSFIYLNAIKGLSALTYRYGIEITRHLLQAYAESSEKWTVDARLRVGEALLRTIQGLGAALVGDAATDIARVLLDVSARRKEIVEDVRLRASALSILGMAVETNATGMGQWCARAIEGALAILQLERNEDAVTVRRASVVLIAGVLKGIAAVAEFPAEHLKDMQRIITYVEATDSDELVRVQARGVLNILHDMISGEFRLEESASVLRI</sequence>
<dbReference type="GO" id="GO:0009306">
    <property type="term" value="P:protein secretion"/>
    <property type="evidence" value="ECO:0007669"/>
    <property type="project" value="TreeGrafter"/>
</dbReference>
<keyword evidence="3" id="KW-1133">Transmembrane helix</keyword>
<dbReference type="Gene3D" id="1.25.10.10">
    <property type="entry name" value="Leucine-rich Repeat Variant"/>
    <property type="match status" value="1"/>
</dbReference>
<feature type="compositionally biased region" description="Acidic residues" evidence="2">
    <location>
        <begin position="575"/>
        <end position="592"/>
    </location>
</feature>
<organism evidence="7 8">
    <name type="scientific">Saitoella complicata (strain BCRC 22490 / CBS 7301 / JCM 7358 / NBRC 10748 / NRRL Y-17804)</name>
    <dbReference type="NCBI Taxonomy" id="698492"/>
    <lineage>
        <taxon>Eukaryota</taxon>
        <taxon>Fungi</taxon>
        <taxon>Dikarya</taxon>
        <taxon>Ascomycota</taxon>
        <taxon>Taphrinomycotina</taxon>
        <taxon>Taphrinomycotina incertae sedis</taxon>
        <taxon>Saitoella</taxon>
    </lineage>
</organism>
<dbReference type="EMBL" id="BACD03000023">
    <property type="protein sequence ID" value="GAO49458.1"/>
    <property type="molecule type" value="Genomic_DNA"/>
</dbReference>
<evidence type="ECO:0000256" key="2">
    <source>
        <dbReference type="SAM" id="MobiDB-lite"/>
    </source>
</evidence>
<dbReference type="InterPro" id="IPR016024">
    <property type="entry name" value="ARM-type_fold"/>
</dbReference>
<gene>
    <name evidence="7" type="ORF">G7K_3608-t1</name>
</gene>
<evidence type="ECO:0000259" key="6">
    <source>
        <dbReference type="Pfam" id="PF23565"/>
    </source>
</evidence>
<evidence type="ECO:0000259" key="5">
    <source>
        <dbReference type="Pfam" id="PF10363"/>
    </source>
</evidence>
<dbReference type="Proteomes" id="UP000033140">
    <property type="component" value="Unassembled WGS sequence"/>
</dbReference>
<reference evidence="7 8" key="1">
    <citation type="journal article" date="2011" name="J. Gen. Appl. Microbiol.">
        <title>Draft genome sequencing of the enigmatic yeast Saitoella complicata.</title>
        <authorList>
            <person name="Nishida H."/>
            <person name="Hamamoto M."/>
            <person name="Sugiyama J."/>
        </authorList>
    </citation>
    <scope>NUCLEOTIDE SEQUENCE [LARGE SCALE GENOMIC DNA]</scope>
    <source>
        <strain evidence="7 8">NRRL Y-17804</strain>
    </source>
</reference>
<dbReference type="Pfam" id="PF23565">
    <property type="entry name" value="ARM_TANGO6"/>
    <property type="match status" value="1"/>
</dbReference>
<dbReference type="SUPFAM" id="SSF48371">
    <property type="entry name" value="ARM repeat"/>
    <property type="match status" value="1"/>
</dbReference>
<dbReference type="Pfam" id="PF10363">
    <property type="entry name" value="RTP1_C1"/>
    <property type="match status" value="1"/>
</dbReference>